<keyword evidence="3" id="KW-1185">Reference proteome</keyword>
<feature type="region of interest" description="Disordered" evidence="1">
    <location>
        <begin position="13"/>
        <end position="90"/>
    </location>
</feature>
<gene>
    <name evidence="2" type="ORF">ACFFRN_18555</name>
</gene>
<comment type="caution">
    <text evidence="2">The sequence shown here is derived from an EMBL/GenBank/DDBJ whole genome shotgun (WGS) entry which is preliminary data.</text>
</comment>
<protein>
    <submittedName>
        <fullName evidence="2">Uncharacterized protein</fullName>
    </submittedName>
</protein>
<organism evidence="2 3">
    <name type="scientific">Nonomuraea roseola</name>
    <dbReference type="NCBI Taxonomy" id="46179"/>
    <lineage>
        <taxon>Bacteria</taxon>
        <taxon>Bacillati</taxon>
        <taxon>Actinomycetota</taxon>
        <taxon>Actinomycetes</taxon>
        <taxon>Streptosporangiales</taxon>
        <taxon>Streptosporangiaceae</taxon>
        <taxon>Nonomuraea</taxon>
    </lineage>
</organism>
<feature type="compositionally biased region" description="Acidic residues" evidence="1">
    <location>
        <begin position="27"/>
        <end position="54"/>
    </location>
</feature>
<evidence type="ECO:0000256" key="1">
    <source>
        <dbReference type="SAM" id="MobiDB-lite"/>
    </source>
</evidence>
<dbReference type="RefSeq" id="WP_346130019.1">
    <property type="nucleotide sequence ID" value="NZ_BAAAXC010000015.1"/>
</dbReference>
<reference evidence="2 3" key="1">
    <citation type="submission" date="2024-09" db="EMBL/GenBank/DDBJ databases">
        <authorList>
            <person name="Sun Q."/>
            <person name="Mori K."/>
        </authorList>
    </citation>
    <scope>NUCLEOTIDE SEQUENCE [LARGE SCALE GENOMIC DNA]</scope>
    <source>
        <strain evidence="2 3">JCM 3323</strain>
    </source>
</reference>
<evidence type="ECO:0000313" key="2">
    <source>
        <dbReference type="EMBL" id="MFB9528618.1"/>
    </source>
</evidence>
<accession>A0ABV5PZI4</accession>
<evidence type="ECO:0000313" key="3">
    <source>
        <dbReference type="Proteomes" id="UP001589646"/>
    </source>
</evidence>
<dbReference type="Proteomes" id="UP001589646">
    <property type="component" value="Unassembled WGS sequence"/>
</dbReference>
<feature type="compositionally biased region" description="Low complexity" evidence="1">
    <location>
        <begin position="58"/>
        <end position="72"/>
    </location>
</feature>
<sequence length="112" mass="11707">MRTLTLHVLLQRPKYGLPRSSFGRADDAEEPDEAEEADAADDADPASAADDDTGVPDTETGATTGAVTVLETAPEDAEATPGATNTTDAAAVRTAILLNIKPPDSRTNRRDD</sequence>
<name>A0ABV5PZI4_9ACTN</name>
<dbReference type="EMBL" id="JBHMCE010000005">
    <property type="protein sequence ID" value="MFB9528618.1"/>
    <property type="molecule type" value="Genomic_DNA"/>
</dbReference>
<proteinExistence type="predicted"/>